<evidence type="ECO:0000256" key="1">
    <source>
        <dbReference type="ARBA" id="ARBA00004651"/>
    </source>
</evidence>
<dbReference type="OrthoDB" id="425344at2759"/>
<dbReference type="Gene3D" id="3.40.50.2300">
    <property type="match status" value="1"/>
</dbReference>
<keyword evidence="5" id="KW-0297">G-protein coupled receptor</keyword>
<evidence type="ECO:0000313" key="13">
    <source>
        <dbReference type="Proteomes" id="UP000440578"/>
    </source>
</evidence>
<keyword evidence="3 10" id="KW-0812">Transmembrane</keyword>
<keyword evidence="9" id="KW-0807">Transducer</keyword>
<dbReference type="CDD" id="cd00064">
    <property type="entry name" value="FU"/>
    <property type="match status" value="1"/>
</dbReference>
<feature type="transmembrane region" description="Helical" evidence="10">
    <location>
        <begin position="309"/>
        <end position="326"/>
    </location>
</feature>
<dbReference type="InterPro" id="IPR028082">
    <property type="entry name" value="Peripla_BP_I"/>
</dbReference>
<keyword evidence="4 10" id="KW-1133">Transmembrane helix</keyword>
<dbReference type="PANTHER" id="PTHR24060">
    <property type="entry name" value="METABOTROPIC GLUTAMATE RECEPTOR"/>
    <property type="match status" value="1"/>
</dbReference>
<keyword evidence="13" id="KW-1185">Reference proteome</keyword>
<evidence type="ECO:0000256" key="8">
    <source>
        <dbReference type="ARBA" id="ARBA00023180"/>
    </source>
</evidence>
<dbReference type="EMBL" id="VIIS01001664">
    <property type="protein sequence ID" value="KAF0294765.1"/>
    <property type="molecule type" value="Genomic_DNA"/>
</dbReference>
<evidence type="ECO:0000256" key="2">
    <source>
        <dbReference type="ARBA" id="ARBA00022475"/>
    </source>
</evidence>
<evidence type="ECO:0000256" key="4">
    <source>
        <dbReference type="ARBA" id="ARBA00022989"/>
    </source>
</evidence>
<dbReference type="Pfam" id="PF00003">
    <property type="entry name" value="7tm_3"/>
    <property type="match status" value="1"/>
</dbReference>
<dbReference type="InterPro" id="IPR017978">
    <property type="entry name" value="GPCR_3_C"/>
</dbReference>
<evidence type="ECO:0000256" key="7">
    <source>
        <dbReference type="ARBA" id="ARBA00023170"/>
    </source>
</evidence>
<dbReference type="PRINTS" id="PR00248">
    <property type="entry name" value="GPCRMGR"/>
</dbReference>
<dbReference type="AlphaFoldDB" id="A0A6A4VL33"/>
<evidence type="ECO:0000256" key="6">
    <source>
        <dbReference type="ARBA" id="ARBA00023136"/>
    </source>
</evidence>
<evidence type="ECO:0000259" key="11">
    <source>
        <dbReference type="PROSITE" id="PS50259"/>
    </source>
</evidence>
<dbReference type="InterPro" id="IPR050726">
    <property type="entry name" value="mGluR"/>
</dbReference>
<protein>
    <submittedName>
        <fullName evidence="12">Metabotropic glutamate receptor 3</fullName>
    </submittedName>
</protein>
<gene>
    <name evidence="12" type="primary">Grm3</name>
    <name evidence="12" type="ORF">FJT64_000740</name>
</gene>
<keyword evidence="7 12" id="KW-0675">Receptor</keyword>
<feature type="transmembrane region" description="Helical" evidence="10">
    <location>
        <begin position="250"/>
        <end position="268"/>
    </location>
</feature>
<feature type="transmembrane region" description="Helical" evidence="10">
    <location>
        <begin position="346"/>
        <end position="371"/>
    </location>
</feature>
<dbReference type="InterPro" id="IPR038550">
    <property type="entry name" value="GPCR_3_9-Cys_sf"/>
</dbReference>
<dbReference type="PROSITE" id="PS50259">
    <property type="entry name" value="G_PROTEIN_RECEP_F3_4"/>
    <property type="match status" value="1"/>
</dbReference>
<evidence type="ECO:0000256" key="10">
    <source>
        <dbReference type="SAM" id="Phobius"/>
    </source>
</evidence>
<dbReference type="GO" id="GO:0004930">
    <property type="term" value="F:G protein-coupled receptor activity"/>
    <property type="evidence" value="ECO:0007669"/>
    <property type="project" value="UniProtKB-KW"/>
</dbReference>
<dbReference type="Pfam" id="PF01094">
    <property type="entry name" value="ANF_receptor"/>
    <property type="match status" value="1"/>
</dbReference>
<feature type="transmembrane region" description="Helical" evidence="10">
    <location>
        <begin position="213"/>
        <end position="238"/>
    </location>
</feature>
<dbReference type="Gene3D" id="2.10.50.30">
    <property type="entry name" value="GPCR, family 3, nine cysteines domain"/>
    <property type="match status" value="1"/>
</dbReference>
<comment type="subcellular location">
    <subcellularLocation>
        <location evidence="1">Cell membrane</location>
        <topology evidence="1">Multi-pass membrane protein</topology>
    </subcellularLocation>
</comment>
<proteinExistence type="predicted"/>
<organism evidence="12 13">
    <name type="scientific">Amphibalanus amphitrite</name>
    <name type="common">Striped barnacle</name>
    <name type="synonym">Balanus amphitrite</name>
    <dbReference type="NCBI Taxonomy" id="1232801"/>
    <lineage>
        <taxon>Eukaryota</taxon>
        <taxon>Metazoa</taxon>
        <taxon>Ecdysozoa</taxon>
        <taxon>Arthropoda</taxon>
        <taxon>Crustacea</taxon>
        <taxon>Multicrustacea</taxon>
        <taxon>Cirripedia</taxon>
        <taxon>Thoracica</taxon>
        <taxon>Thoracicalcarea</taxon>
        <taxon>Balanomorpha</taxon>
        <taxon>Balanoidea</taxon>
        <taxon>Balanidae</taxon>
        <taxon>Amphibalaninae</taxon>
        <taxon>Amphibalanus</taxon>
    </lineage>
</organism>
<dbReference type="InterPro" id="IPR017979">
    <property type="entry name" value="GPCR_3_CS"/>
</dbReference>
<feature type="transmembrane region" description="Helical" evidence="10">
    <location>
        <begin position="411"/>
        <end position="434"/>
    </location>
</feature>
<evidence type="ECO:0000256" key="3">
    <source>
        <dbReference type="ARBA" id="ARBA00022692"/>
    </source>
</evidence>
<dbReference type="InterPro" id="IPR000337">
    <property type="entry name" value="GPCR_3"/>
</dbReference>
<dbReference type="SUPFAM" id="SSF53822">
    <property type="entry name" value="Periplasmic binding protein-like I"/>
    <property type="match status" value="1"/>
</dbReference>
<dbReference type="InterPro" id="IPR006212">
    <property type="entry name" value="Furin_repeat"/>
</dbReference>
<evidence type="ECO:0000313" key="12">
    <source>
        <dbReference type="EMBL" id="KAF0294765.1"/>
    </source>
</evidence>
<evidence type="ECO:0000256" key="5">
    <source>
        <dbReference type="ARBA" id="ARBA00023040"/>
    </source>
</evidence>
<dbReference type="GO" id="GO:0005886">
    <property type="term" value="C:plasma membrane"/>
    <property type="evidence" value="ECO:0007669"/>
    <property type="project" value="UniProtKB-SubCell"/>
</dbReference>
<sequence length="505" mass="55609">MMLLPCIRVGVKITGRKLLAAAVRANVSSRFLWVGSDSWGAKAHPVRNLERVAEGAITILPQRTLLSVDAVYALAHALHNMLLARCGSVRLCNAVQPVPTGRELLEHIRNVSFIGKQKRQVRFDENGDATGFYDIYQFQKRGEKYEYYKIGQWIESRIFQSKNACCWSCVKCPEGDRIDNDTCVECPLGHLPTADYRSCYRLRPEHLAWRSGWALVPLVFSSLGLAATLLTAAVFLRFNQTPVVKASGRELCFVLLGGIAVCYAMPFVLLAKPSVVSCALLRIGLGLCLNICYSALLTKTNSTSSTPSPAGLVSVQLIGIIIWLILEPPSTKEVYPDRRTAVLTCGISSLSQVVSLGYNMVLIILCTWYAFKTRKIPENFNEAKYIGFTMYSTCIVWLAFVPIYVTTRNEYKVQLASLCICVNISATVALLCLFMPKLYIVLCQPYKNVRQLGTNNQSCTGRGAMRFTRSHQLPTATSHLSQLTAAVASVPSAAANGLPSAPEAS</sequence>
<dbReference type="Proteomes" id="UP000440578">
    <property type="component" value="Unassembled WGS sequence"/>
</dbReference>
<evidence type="ECO:0000256" key="9">
    <source>
        <dbReference type="ARBA" id="ARBA00023224"/>
    </source>
</evidence>
<accession>A0A6A4VL33</accession>
<feature type="domain" description="G-protein coupled receptors family 3 profile" evidence="11">
    <location>
        <begin position="213"/>
        <end position="457"/>
    </location>
</feature>
<keyword evidence="2" id="KW-1003">Cell membrane</keyword>
<dbReference type="PRINTS" id="PR01176">
    <property type="entry name" value="GABABRECEPTR"/>
</dbReference>
<dbReference type="PROSITE" id="PS00981">
    <property type="entry name" value="G_PROTEIN_RECEP_F3_3"/>
    <property type="match status" value="1"/>
</dbReference>
<comment type="caution">
    <text evidence="12">The sequence shown here is derived from an EMBL/GenBank/DDBJ whole genome shotgun (WGS) entry which is preliminary data.</text>
</comment>
<feature type="transmembrane region" description="Helical" evidence="10">
    <location>
        <begin position="383"/>
        <end position="405"/>
    </location>
</feature>
<feature type="transmembrane region" description="Helical" evidence="10">
    <location>
        <begin position="274"/>
        <end position="297"/>
    </location>
</feature>
<reference evidence="12 13" key="1">
    <citation type="submission" date="2019-07" db="EMBL/GenBank/DDBJ databases">
        <title>Draft genome assembly of a fouling barnacle, Amphibalanus amphitrite (Darwin, 1854): The first reference genome for Thecostraca.</title>
        <authorList>
            <person name="Kim W."/>
        </authorList>
    </citation>
    <scope>NUCLEOTIDE SEQUENCE [LARGE SCALE GENOMIC DNA]</scope>
    <source>
        <strain evidence="12">SNU_AA5</strain>
        <tissue evidence="12">Soma without cirri and trophi</tissue>
    </source>
</reference>
<keyword evidence="8" id="KW-0325">Glycoprotein</keyword>
<name>A0A6A4VL33_AMPAM</name>
<keyword evidence="6 10" id="KW-0472">Membrane</keyword>
<dbReference type="InterPro" id="IPR001828">
    <property type="entry name" value="ANF_lig-bd_rcpt"/>
</dbReference>